<dbReference type="SMART" id="SM00346">
    <property type="entry name" value="HTH_ICLR"/>
    <property type="match status" value="1"/>
</dbReference>
<sequence>MENKSIYGGVLLKAKNIMDFIMTCETPPILTEISRNTAMNKSTVLKILHTLELCGYVRCTGPEKRYSLGTVFLGYSQSVLSTFNIKSLAEPYLTTLRDNTNETINLGILQNQSAVLLSKLESPSAIKLYSDIGKGLRLYTSAIGKSLLSTFNQDEFENYLNTTELEQITPNTITNKAELIQDIEVARKRGYAIENCENQPDVICVGFPIVRSGRTYGAFSISAPKYRVKTTDLENFIKYGKIAQSKIIAAL</sequence>
<dbReference type="PROSITE" id="PS51077">
    <property type="entry name" value="HTH_ICLR"/>
    <property type="match status" value="1"/>
</dbReference>
<dbReference type="Proteomes" id="UP001597267">
    <property type="component" value="Unassembled WGS sequence"/>
</dbReference>
<dbReference type="PROSITE" id="PS51078">
    <property type="entry name" value="ICLR_ED"/>
    <property type="match status" value="1"/>
</dbReference>
<dbReference type="InterPro" id="IPR036390">
    <property type="entry name" value="WH_DNA-bd_sf"/>
</dbReference>
<dbReference type="InterPro" id="IPR005471">
    <property type="entry name" value="Tscrpt_reg_IclR_N"/>
</dbReference>
<name>A0ABW4J390_9LACO</name>
<evidence type="ECO:0000259" key="4">
    <source>
        <dbReference type="PROSITE" id="PS51077"/>
    </source>
</evidence>
<comment type="caution">
    <text evidence="6">The sequence shown here is derived from an EMBL/GenBank/DDBJ whole genome shotgun (WGS) entry which is preliminary data.</text>
</comment>
<keyword evidence="3" id="KW-0804">Transcription</keyword>
<feature type="domain" description="IclR-ED" evidence="5">
    <location>
        <begin position="71"/>
        <end position="251"/>
    </location>
</feature>
<keyword evidence="7" id="KW-1185">Reference proteome</keyword>
<dbReference type="Gene3D" id="1.10.10.10">
    <property type="entry name" value="Winged helix-like DNA-binding domain superfamily/Winged helix DNA-binding domain"/>
    <property type="match status" value="1"/>
</dbReference>
<dbReference type="Pfam" id="PF01614">
    <property type="entry name" value="IclR_C"/>
    <property type="match status" value="1"/>
</dbReference>
<reference evidence="7" key="1">
    <citation type="journal article" date="2019" name="Int. J. Syst. Evol. Microbiol.">
        <title>The Global Catalogue of Microorganisms (GCM) 10K type strain sequencing project: providing services to taxonomists for standard genome sequencing and annotation.</title>
        <authorList>
            <consortium name="The Broad Institute Genomics Platform"/>
            <consortium name="The Broad Institute Genome Sequencing Center for Infectious Disease"/>
            <person name="Wu L."/>
            <person name="Ma J."/>
        </authorList>
    </citation>
    <scope>NUCLEOTIDE SEQUENCE [LARGE SCALE GENOMIC DNA]</scope>
    <source>
        <strain evidence="7">CCM 8896</strain>
    </source>
</reference>
<dbReference type="PANTHER" id="PTHR30136">
    <property type="entry name" value="HELIX-TURN-HELIX TRANSCRIPTIONAL REGULATOR, ICLR FAMILY"/>
    <property type="match status" value="1"/>
</dbReference>
<dbReference type="EMBL" id="JBHTOP010000002">
    <property type="protein sequence ID" value="MFD1670652.1"/>
    <property type="molecule type" value="Genomic_DNA"/>
</dbReference>
<dbReference type="Pfam" id="PF09339">
    <property type="entry name" value="HTH_IclR"/>
    <property type="match status" value="1"/>
</dbReference>
<dbReference type="SUPFAM" id="SSF55781">
    <property type="entry name" value="GAF domain-like"/>
    <property type="match status" value="1"/>
</dbReference>
<evidence type="ECO:0000256" key="2">
    <source>
        <dbReference type="ARBA" id="ARBA00023125"/>
    </source>
</evidence>
<proteinExistence type="predicted"/>
<evidence type="ECO:0000313" key="6">
    <source>
        <dbReference type="EMBL" id="MFD1670652.1"/>
    </source>
</evidence>
<gene>
    <name evidence="6" type="ORF">ACFQ5M_00935</name>
</gene>
<evidence type="ECO:0000256" key="1">
    <source>
        <dbReference type="ARBA" id="ARBA00023015"/>
    </source>
</evidence>
<dbReference type="InterPro" id="IPR014757">
    <property type="entry name" value="Tscrpt_reg_IclR_C"/>
</dbReference>
<protein>
    <submittedName>
        <fullName evidence="6">IclR family transcriptional regulator</fullName>
    </submittedName>
</protein>
<dbReference type="Gene3D" id="3.30.450.40">
    <property type="match status" value="1"/>
</dbReference>
<keyword evidence="1" id="KW-0805">Transcription regulation</keyword>
<dbReference type="InterPro" id="IPR029016">
    <property type="entry name" value="GAF-like_dom_sf"/>
</dbReference>
<dbReference type="InterPro" id="IPR050707">
    <property type="entry name" value="HTH_MetabolicPath_Reg"/>
</dbReference>
<keyword evidence="2" id="KW-0238">DNA-binding</keyword>
<organism evidence="6 7">
    <name type="scientific">Agrilactobacillus yilanensis</name>
    <dbReference type="NCBI Taxonomy" id="2485997"/>
    <lineage>
        <taxon>Bacteria</taxon>
        <taxon>Bacillati</taxon>
        <taxon>Bacillota</taxon>
        <taxon>Bacilli</taxon>
        <taxon>Lactobacillales</taxon>
        <taxon>Lactobacillaceae</taxon>
        <taxon>Agrilactobacillus</taxon>
    </lineage>
</organism>
<evidence type="ECO:0000313" key="7">
    <source>
        <dbReference type="Proteomes" id="UP001597267"/>
    </source>
</evidence>
<evidence type="ECO:0000256" key="3">
    <source>
        <dbReference type="ARBA" id="ARBA00023163"/>
    </source>
</evidence>
<dbReference type="InterPro" id="IPR036388">
    <property type="entry name" value="WH-like_DNA-bd_sf"/>
</dbReference>
<dbReference type="SUPFAM" id="SSF46785">
    <property type="entry name" value="Winged helix' DNA-binding domain"/>
    <property type="match status" value="1"/>
</dbReference>
<dbReference type="PANTHER" id="PTHR30136:SF35">
    <property type="entry name" value="HTH-TYPE TRANSCRIPTIONAL REGULATOR RV1719"/>
    <property type="match status" value="1"/>
</dbReference>
<dbReference type="RefSeq" id="WP_125712464.1">
    <property type="nucleotide sequence ID" value="NZ_JBHTOP010000002.1"/>
</dbReference>
<evidence type="ECO:0000259" key="5">
    <source>
        <dbReference type="PROSITE" id="PS51078"/>
    </source>
</evidence>
<accession>A0ABW4J390</accession>
<feature type="domain" description="HTH iclR-type" evidence="4">
    <location>
        <begin position="8"/>
        <end position="70"/>
    </location>
</feature>